<dbReference type="OrthoDB" id="4733283at2"/>
<evidence type="ECO:0000313" key="3">
    <source>
        <dbReference type="Proteomes" id="UP000001190"/>
    </source>
</evidence>
<dbReference type="KEGG" id="mmi:MMAR_1846"/>
<sequence>MPVLSYPAENAIPLTNLKGFFQPPTMLALYVCATVTFPCAASPRRWQRAVVVVVVAVGLFAAVIAGWALRSGLSAAALLQPAAWSQAIPDIGHLQLAHGPQPVNHSDQDAPPAHQKPFRNAWMTRDRPPSQAHLGPLSTWSPTSGWVTRGWQSQLIHVHPPGPPAATAADRDILTEFCVARR</sequence>
<keyword evidence="1" id="KW-1133">Transmembrane helix</keyword>
<gene>
    <name evidence="2" type="ordered locus">MMAR_1846</name>
</gene>
<dbReference type="HOGENOM" id="CLU_144762_0_0_11"/>
<dbReference type="Proteomes" id="UP000001190">
    <property type="component" value="Chromosome"/>
</dbReference>
<dbReference type="AlphaFoldDB" id="B2HJQ9"/>
<feature type="transmembrane region" description="Helical" evidence="1">
    <location>
        <begin position="20"/>
        <end position="37"/>
    </location>
</feature>
<protein>
    <submittedName>
        <fullName evidence="2">Conserved hypothetical membrane protein</fullName>
    </submittedName>
</protein>
<dbReference type="STRING" id="216594.MMAR_1846"/>
<reference evidence="2 3" key="1">
    <citation type="journal article" date="2008" name="Genome Res.">
        <title>Insights from the complete genome sequence of Mycobacterium marinum on the evolution of Mycobacterium tuberculosis.</title>
        <authorList>
            <person name="Stinear T.P."/>
            <person name="Seemann T."/>
            <person name="Harrison P.F."/>
            <person name="Jenkin G.A."/>
            <person name="Davies J.K."/>
            <person name="Johnson P.D."/>
            <person name="Abdellah Z."/>
            <person name="Arrowsmith C."/>
            <person name="Chillingworth T."/>
            <person name="Churcher C."/>
            <person name="Clarke K."/>
            <person name="Cronin A."/>
            <person name="Davis P."/>
            <person name="Goodhead I."/>
            <person name="Holroyd N."/>
            <person name="Jagels K."/>
            <person name="Lord A."/>
            <person name="Moule S."/>
            <person name="Mungall K."/>
            <person name="Norbertczak H."/>
            <person name="Quail M.A."/>
            <person name="Rabbinowitsch E."/>
            <person name="Walker D."/>
            <person name="White B."/>
            <person name="Whitehead S."/>
            <person name="Small P.L."/>
            <person name="Brosch R."/>
            <person name="Ramakrishnan L."/>
            <person name="Fischbach M.A."/>
            <person name="Parkhill J."/>
            <person name="Cole S.T."/>
        </authorList>
    </citation>
    <scope>NUCLEOTIDE SEQUENCE [LARGE SCALE GENOMIC DNA]</scope>
    <source>
        <strain evidence="3">ATCC BAA-535 / M</strain>
    </source>
</reference>
<evidence type="ECO:0000256" key="1">
    <source>
        <dbReference type="SAM" id="Phobius"/>
    </source>
</evidence>
<keyword evidence="3" id="KW-1185">Reference proteome</keyword>
<dbReference type="eggNOG" id="ENOG5031XI0">
    <property type="taxonomic scope" value="Bacteria"/>
</dbReference>
<proteinExistence type="predicted"/>
<keyword evidence="1" id="KW-0472">Membrane</keyword>
<keyword evidence="1" id="KW-0812">Transmembrane</keyword>
<organism evidence="2 3">
    <name type="scientific">Mycobacterium marinum (strain ATCC BAA-535 / M)</name>
    <dbReference type="NCBI Taxonomy" id="216594"/>
    <lineage>
        <taxon>Bacteria</taxon>
        <taxon>Bacillati</taxon>
        <taxon>Actinomycetota</taxon>
        <taxon>Actinomycetes</taxon>
        <taxon>Mycobacteriales</taxon>
        <taxon>Mycobacteriaceae</taxon>
        <taxon>Mycobacterium</taxon>
        <taxon>Mycobacterium ulcerans group</taxon>
    </lineage>
</organism>
<dbReference type="EMBL" id="CP000854">
    <property type="protein sequence ID" value="ACC40295.1"/>
    <property type="molecule type" value="Genomic_DNA"/>
</dbReference>
<accession>B2HJQ9</accession>
<name>B2HJQ9_MYCMM</name>
<feature type="transmembrane region" description="Helical" evidence="1">
    <location>
        <begin position="49"/>
        <end position="69"/>
    </location>
</feature>
<evidence type="ECO:0000313" key="2">
    <source>
        <dbReference type="EMBL" id="ACC40295.1"/>
    </source>
</evidence>